<feature type="domain" description="FAST kinase leucine-rich" evidence="1">
    <location>
        <begin position="231"/>
        <end position="266"/>
    </location>
</feature>
<dbReference type="Pfam" id="PF06743">
    <property type="entry name" value="FAST_1"/>
    <property type="match status" value="1"/>
</dbReference>
<evidence type="ECO:0000259" key="1">
    <source>
        <dbReference type="Pfam" id="PF06743"/>
    </source>
</evidence>
<accession>A0A673ZM75</accession>
<evidence type="ECO:0000313" key="4">
    <source>
        <dbReference type="Proteomes" id="UP000472277"/>
    </source>
</evidence>
<evidence type="ECO:0000313" key="3">
    <source>
        <dbReference type="Ensembl" id="ENSSTUP00000047817.1"/>
    </source>
</evidence>
<protein>
    <submittedName>
        <fullName evidence="3">FAST kinase domains 3</fullName>
    </submittedName>
</protein>
<dbReference type="Ensembl" id="ENSSTUT00000049868.1">
    <property type="protein sequence ID" value="ENSSTUP00000047817.1"/>
    <property type="gene ID" value="ENSSTUG00000020037.1"/>
</dbReference>
<dbReference type="AlphaFoldDB" id="A0A673ZM75"/>
<feature type="domain" description="FAST kinase-like protein subdomain 2" evidence="2">
    <location>
        <begin position="272"/>
        <end position="303"/>
    </location>
</feature>
<dbReference type="InParanoid" id="A0A673ZM75"/>
<dbReference type="InterPro" id="IPR050870">
    <property type="entry name" value="FAST_kinase"/>
</dbReference>
<name>A0A673ZM75_SALTR</name>
<dbReference type="InterPro" id="IPR010622">
    <property type="entry name" value="FAST_Leu-rich"/>
</dbReference>
<dbReference type="GO" id="GO:0044528">
    <property type="term" value="P:regulation of mitochondrial mRNA stability"/>
    <property type="evidence" value="ECO:0007669"/>
    <property type="project" value="InterPro"/>
</dbReference>
<dbReference type="PANTHER" id="PTHR21228">
    <property type="entry name" value="FAST LEU-RICH DOMAIN-CONTAINING"/>
    <property type="match status" value="1"/>
</dbReference>
<reference evidence="3" key="1">
    <citation type="submission" date="2025-08" db="UniProtKB">
        <authorList>
            <consortium name="Ensembl"/>
        </authorList>
    </citation>
    <scope>IDENTIFICATION</scope>
</reference>
<evidence type="ECO:0000259" key="2">
    <source>
        <dbReference type="Pfam" id="PF08368"/>
    </source>
</evidence>
<dbReference type="PANTHER" id="PTHR21228:SF9">
    <property type="entry name" value="FAST KINASE DOMAIN-CONTAINING PROTEIN 3, MITOCHONDRIAL"/>
    <property type="match status" value="1"/>
</dbReference>
<dbReference type="GO" id="GO:0035770">
    <property type="term" value="C:ribonucleoprotein granule"/>
    <property type="evidence" value="ECO:0007669"/>
    <property type="project" value="TreeGrafter"/>
</dbReference>
<dbReference type="GO" id="GO:0005759">
    <property type="term" value="C:mitochondrial matrix"/>
    <property type="evidence" value="ECO:0007669"/>
    <property type="project" value="TreeGrafter"/>
</dbReference>
<dbReference type="GeneTree" id="ENSGT01030000234607"/>
<keyword evidence="4" id="KW-1185">Reference proteome</keyword>
<proteinExistence type="predicted"/>
<sequence>VAYLWTSADRCIQRPLSETQSASLYEFTIPALLHTVEITSDTMAAAALHRVADPEGPLSVLCCQLEQDSSRLTETGLVSALLACTHLYVDPWSTLVSECQERLDGSQMSVDSCAPSEPGLWSLAELTAVYGLLQAGVGEEGSYQDLLNAMHTPSWWTQEGVCMVQVLKMAFTSHPETVTKVMQYFGCLNILSLPVFDAVAESLVSRADIYSTSQVARQIIPFGKLGYLSPNPRTLLNLLHSCVLVERFPVNFVSKVFNLYFLQRLQGMGVVLAQLYMTVKLECPFYEGPRLHPMYHVKFFLTPVLTPYCYTLDVEIKLDEDGYVLPASEIDDIFKSSALLSLLGYDATSLAHLYLGSLFHSSLQILSSSVRLDGERHCTAIFRSLQRCLIGFKSGLWLGHSNTFRDLS</sequence>
<dbReference type="Pfam" id="PF08368">
    <property type="entry name" value="FAST_2"/>
    <property type="match status" value="1"/>
</dbReference>
<dbReference type="InterPro" id="IPR013579">
    <property type="entry name" value="FAST_2"/>
</dbReference>
<organism evidence="3 4">
    <name type="scientific">Salmo trutta</name>
    <name type="common">Brown trout</name>
    <dbReference type="NCBI Taxonomy" id="8032"/>
    <lineage>
        <taxon>Eukaryota</taxon>
        <taxon>Metazoa</taxon>
        <taxon>Chordata</taxon>
        <taxon>Craniata</taxon>
        <taxon>Vertebrata</taxon>
        <taxon>Euteleostomi</taxon>
        <taxon>Actinopterygii</taxon>
        <taxon>Neopterygii</taxon>
        <taxon>Teleostei</taxon>
        <taxon>Protacanthopterygii</taxon>
        <taxon>Salmoniformes</taxon>
        <taxon>Salmonidae</taxon>
        <taxon>Salmoninae</taxon>
        <taxon>Salmo</taxon>
    </lineage>
</organism>
<dbReference type="GO" id="GO:0000963">
    <property type="term" value="P:mitochondrial RNA processing"/>
    <property type="evidence" value="ECO:0007669"/>
    <property type="project" value="TreeGrafter"/>
</dbReference>
<dbReference type="Proteomes" id="UP000472277">
    <property type="component" value="Chromosome 2"/>
</dbReference>
<reference evidence="3" key="2">
    <citation type="submission" date="2025-09" db="UniProtKB">
        <authorList>
            <consortium name="Ensembl"/>
        </authorList>
    </citation>
    <scope>IDENTIFICATION</scope>
</reference>
<dbReference type="GO" id="GO:0003723">
    <property type="term" value="F:RNA binding"/>
    <property type="evidence" value="ECO:0007669"/>
    <property type="project" value="TreeGrafter"/>
</dbReference>